<protein>
    <submittedName>
        <fullName evidence="1">Uncharacterized protein</fullName>
    </submittedName>
</protein>
<comment type="caution">
    <text evidence="1">The sequence shown here is derived from an EMBL/GenBank/DDBJ whole genome shotgun (WGS) entry which is preliminary data.</text>
</comment>
<sequence>MDIAYFFSRYGEECNEGGTCILRGVWASTQPAEIYVNGHKCEGYGGRGTEGVAREGGSGADKLTDKVLGHAIRRRSESVGILGSCIQEDNKVIRGMEGRMFITRRATYHDFVGVGGTTILLHVLVLHAKRCG</sequence>
<name>A0AAP0JB15_9MAGN</name>
<reference evidence="1 2" key="1">
    <citation type="submission" date="2024-01" db="EMBL/GenBank/DDBJ databases">
        <title>Genome assemblies of Stephania.</title>
        <authorList>
            <person name="Yang L."/>
        </authorList>
    </citation>
    <scope>NUCLEOTIDE SEQUENCE [LARGE SCALE GENOMIC DNA]</scope>
    <source>
        <strain evidence="1">QJT</strain>
        <tissue evidence="1">Leaf</tissue>
    </source>
</reference>
<gene>
    <name evidence="1" type="ORF">Sjap_010752</name>
</gene>
<keyword evidence="2" id="KW-1185">Reference proteome</keyword>
<organism evidence="1 2">
    <name type="scientific">Stephania japonica</name>
    <dbReference type="NCBI Taxonomy" id="461633"/>
    <lineage>
        <taxon>Eukaryota</taxon>
        <taxon>Viridiplantae</taxon>
        <taxon>Streptophyta</taxon>
        <taxon>Embryophyta</taxon>
        <taxon>Tracheophyta</taxon>
        <taxon>Spermatophyta</taxon>
        <taxon>Magnoliopsida</taxon>
        <taxon>Ranunculales</taxon>
        <taxon>Menispermaceae</taxon>
        <taxon>Menispermoideae</taxon>
        <taxon>Cissampelideae</taxon>
        <taxon>Stephania</taxon>
    </lineage>
</organism>
<proteinExistence type="predicted"/>
<evidence type="ECO:0000313" key="2">
    <source>
        <dbReference type="Proteomes" id="UP001417504"/>
    </source>
</evidence>
<accession>A0AAP0JB15</accession>
<evidence type="ECO:0000313" key="1">
    <source>
        <dbReference type="EMBL" id="KAK9130265.1"/>
    </source>
</evidence>
<dbReference type="EMBL" id="JBBNAE010000004">
    <property type="protein sequence ID" value="KAK9130265.1"/>
    <property type="molecule type" value="Genomic_DNA"/>
</dbReference>
<dbReference type="AlphaFoldDB" id="A0AAP0JB15"/>
<dbReference type="Proteomes" id="UP001417504">
    <property type="component" value="Unassembled WGS sequence"/>
</dbReference>